<evidence type="ECO:0000313" key="2">
    <source>
        <dbReference type="Proteomes" id="UP001144096"/>
    </source>
</evidence>
<organism evidence="1 2">
    <name type="scientific">Amycolatopsis iheyensis</name>
    <dbReference type="NCBI Taxonomy" id="2945988"/>
    <lineage>
        <taxon>Bacteria</taxon>
        <taxon>Bacillati</taxon>
        <taxon>Actinomycetota</taxon>
        <taxon>Actinomycetes</taxon>
        <taxon>Pseudonocardiales</taxon>
        <taxon>Pseudonocardiaceae</taxon>
        <taxon>Amycolatopsis</taxon>
    </lineage>
</organism>
<dbReference type="Proteomes" id="UP001144096">
    <property type="component" value="Unassembled WGS sequence"/>
</dbReference>
<comment type="caution">
    <text evidence="1">The sequence shown here is derived from an EMBL/GenBank/DDBJ whole genome shotgun (WGS) entry which is preliminary data.</text>
</comment>
<dbReference type="AlphaFoldDB" id="A0A9X2SNV3"/>
<evidence type="ECO:0000313" key="1">
    <source>
        <dbReference type="EMBL" id="MCR6488378.1"/>
    </source>
</evidence>
<accession>A0A9X2SNV3</accession>
<reference evidence="1" key="1">
    <citation type="submission" date="2022-06" db="EMBL/GenBank/DDBJ databases">
        <title>Amycolatopsis iheyaensis sp. nov., a new species of the genus Amycolatopsis isolated from soil in Iheya island, Japan.</title>
        <authorList>
            <person name="Ngamcharungchit C."/>
            <person name="Kanto H."/>
            <person name="Take A."/>
            <person name="Intra B."/>
            <person name="Matsumoto A."/>
            <person name="Panbangred W."/>
            <person name="Inahashi Y."/>
        </authorList>
    </citation>
    <scope>NUCLEOTIDE SEQUENCE</scope>
    <source>
        <strain evidence="1">OK19-0408</strain>
    </source>
</reference>
<sequence>MTQTTPRYAVEPGTDCSWLIVDRGEDRTGRRAIERLTNEQHAHREAHTLSQMDEVTAALPAPAADDGFAGMFAAALAHTQAVDEAHNVDHLLQARQ</sequence>
<keyword evidence="2" id="KW-1185">Reference proteome</keyword>
<dbReference type="RefSeq" id="WP_257924937.1">
    <property type="nucleotide sequence ID" value="NZ_JAMXQV010000024.1"/>
</dbReference>
<name>A0A9X2SNV3_9PSEU</name>
<gene>
    <name evidence="1" type="ORF">M8542_36665</name>
</gene>
<proteinExistence type="predicted"/>
<dbReference type="EMBL" id="JAMXQV010000024">
    <property type="protein sequence ID" value="MCR6488378.1"/>
    <property type="molecule type" value="Genomic_DNA"/>
</dbReference>
<protein>
    <submittedName>
        <fullName evidence="1">Uncharacterized protein</fullName>
    </submittedName>
</protein>